<accession>A0A1J5PX04</accession>
<dbReference type="InterPro" id="IPR014966">
    <property type="entry name" value="FRG-dom"/>
</dbReference>
<evidence type="ECO:0000313" key="2">
    <source>
        <dbReference type="EMBL" id="OIQ72092.1"/>
    </source>
</evidence>
<comment type="caution">
    <text evidence="2">The sequence shown here is derived from an EMBL/GenBank/DDBJ whole genome shotgun (WGS) entry which is preliminary data.</text>
</comment>
<sequence>MSKWSQFLRQVQQHLDELAESGCDMPFFRGHSDHSWRLLCGLGRQSSENFKKQNLESILYYDFMSLGGGLLGKYADSWDVLFAMQHHGLPTRLLDWTTTFSAALYFALRPYLFVKNFPCIESLPRQPCVWILDPFELNRLEQRDPAVANPYTDFDGTYQENFIEASKSLGSKAVAILPPQHTPRQSAQRSVFTLHSELFKPLDEISSSALRRFEVPIDATREAMSFLTLAGVNEFTIFPDLDGLARHLKNEHASWL</sequence>
<feature type="domain" description="FRG" evidence="1">
    <location>
        <begin position="21"/>
        <end position="113"/>
    </location>
</feature>
<dbReference type="AlphaFoldDB" id="A0A1J5PX04"/>
<reference evidence="2" key="1">
    <citation type="submission" date="2016-10" db="EMBL/GenBank/DDBJ databases">
        <title>Sequence of Gallionella enrichment culture.</title>
        <authorList>
            <person name="Poehlein A."/>
            <person name="Muehling M."/>
            <person name="Daniel R."/>
        </authorList>
    </citation>
    <scope>NUCLEOTIDE SEQUENCE</scope>
</reference>
<dbReference type="Pfam" id="PF08867">
    <property type="entry name" value="FRG"/>
    <property type="match status" value="1"/>
</dbReference>
<organism evidence="2">
    <name type="scientific">mine drainage metagenome</name>
    <dbReference type="NCBI Taxonomy" id="410659"/>
    <lineage>
        <taxon>unclassified sequences</taxon>
        <taxon>metagenomes</taxon>
        <taxon>ecological metagenomes</taxon>
    </lineage>
</organism>
<protein>
    <submittedName>
        <fullName evidence="2">FRG domain protein</fullName>
    </submittedName>
</protein>
<evidence type="ECO:0000259" key="1">
    <source>
        <dbReference type="SMART" id="SM00901"/>
    </source>
</evidence>
<gene>
    <name evidence="2" type="ORF">GALL_462870</name>
</gene>
<dbReference type="EMBL" id="MLJW01003421">
    <property type="protein sequence ID" value="OIQ72092.1"/>
    <property type="molecule type" value="Genomic_DNA"/>
</dbReference>
<name>A0A1J5PX04_9ZZZZ</name>
<proteinExistence type="predicted"/>
<dbReference type="SMART" id="SM00901">
    <property type="entry name" value="FRG"/>
    <property type="match status" value="1"/>
</dbReference>